<name>A0A4D4MD60_STRAX</name>
<comment type="caution">
    <text evidence="1">The sequence shown here is derived from an EMBL/GenBank/DDBJ whole genome shotgun (WGS) entry which is preliminary data.</text>
</comment>
<dbReference type="AlphaFoldDB" id="A0A4D4MD60"/>
<evidence type="ECO:0000313" key="3">
    <source>
        <dbReference type="Proteomes" id="UP000299211"/>
    </source>
</evidence>
<dbReference type="Proteomes" id="UP000302139">
    <property type="component" value="Unassembled WGS sequence"/>
</dbReference>
<reference evidence="2 3" key="1">
    <citation type="submission" date="2019-04" db="EMBL/GenBank/DDBJ databases">
        <title>Draft genome sequences of Streptomyces avermitilis ATCC 31267.</title>
        <authorList>
            <person name="Komaki H."/>
            <person name="Tamura T."/>
            <person name="Hosoyama A."/>
        </authorList>
    </citation>
    <scope>NUCLEOTIDE SEQUENCE [LARGE SCALE GENOMIC DNA]</scope>
    <source>
        <strain evidence="2 3">ATCC 31267</strain>
    </source>
</reference>
<accession>A0A4D4MD60</accession>
<dbReference type="EMBL" id="BJHX01000003">
    <property type="protein sequence ID" value="GDY69882.1"/>
    <property type="molecule type" value="Genomic_DNA"/>
</dbReference>
<sequence length="109" mass="11315">MITTVGGSVAVPVPQPEFTEVAEDHPAGRPCTPVVGIQPGHGLVMAQRAPDLALDQAEHQQGHADHLDECGDAAVVLDEDRGDGERAFEVAVEPPTCMGVAGRGRVGRS</sequence>
<dbReference type="EMBL" id="BJHY01000002">
    <property type="protein sequence ID" value="GDY80151.1"/>
    <property type="molecule type" value="Genomic_DNA"/>
</dbReference>
<evidence type="ECO:0000313" key="4">
    <source>
        <dbReference type="Proteomes" id="UP000302139"/>
    </source>
</evidence>
<evidence type="ECO:0000313" key="2">
    <source>
        <dbReference type="EMBL" id="GDY80151.1"/>
    </source>
</evidence>
<gene>
    <name evidence="1" type="ORF">SAV14893_092750</name>
    <name evidence="2" type="ORF">SAV31267_096360</name>
</gene>
<protein>
    <submittedName>
        <fullName evidence="1">Uncharacterized protein</fullName>
    </submittedName>
</protein>
<evidence type="ECO:0000313" key="1">
    <source>
        <dbReference type="EMBL" id="GDY69882.1"/>
    </source>
</evidence>
<proteinExistence type="predicted"/>
<organism evidence="1 4">
    <name type="scientific">Streptomyces avermitilis</name>
    <dbReference type="NCBI Taxonomy" id="33903"/>
    <lineage>
        <taxon>Bacteria</taxon>
        <taxon>Bacillati</taxon>
        <taxon>Actinomycetota</taxon>
        <taxon>Actinomycetes</taxon>
        <taxon>Kitasatosporales</taxon>
        <taxon>Streptomycetaceae</taxon>
        <taxon>Streptomyces</taxon>
    </lineage>
</organism>
<dbReference type="Proteomes" id="UP000299211">
    <property type="component" value="Unassembled WGS sequence"/>
</dbReference>
<reference evidence="1 4" key="2">
    <citation type="submission" date="2019-04" db="EMBL/GenBank/DDBJ databases">
        <title>Draft genome sequences of Streptomyces avermitilis NBRC 14893.</title>
        <authorList>
            <person name="Komaki H."/>
            <person name="Tamura T."/>
            <person name="Hosoyama A."/>
        </authorList>
    </citation>
    <scope>NUCLEOTIDE SEQUENCE [LARGE SCALE GENOMIC DNA]</scope>
    <source>
        <strain evidence="1 4">NBRC 14893</strain>
    </source>
</reference>